<dbReference type="AlphaFoldDB" id="I8TB98"/>
<feature type="domain" description="AMP-dependent synthetase/ligase" evidence="5">
    <location>
        <begin position="18"/>
        <end position="400"/>
    </location>
</feature>
<evidence type="ECO:0000256" key="1">
    <source>
        <dbReference type="ARBA" id="ARBA00006432"/>
    </source>
</evidence>
<dbReference type="InterPro" id="IPR020845">
    <property type="entry name" value="AMP-binding_CS"/>
</dbReference>
<dbReference type="SUPFAM" id="SSF56801">
    <property type="entry name" value="Acetyl-CoA synthetase-like"/>
    <property type="match status" value="1"/>
</dbReference>
<proteinExistence type="inferred from homology"/>
<dbReference type="InterPro" id="IPR000873">
    <property type="entry name" value="AMP-dep_synth/lig_dom"/>
</dbReference>
<name>I8TB98_9GAMM</name>
<evidence type="ECO:0000259" key="6">
    <source>
        <dbReference type="Pfam" id="PF13193"/>
    </source>
</evidence>
<accession>I8TB98</accession>
<evidence type="ECO:0000256" key="2">
    <source>
        <dbReference type="ARBA" id="ARBA00022598"/>
    </source>
</evidence>
<keyword evidence="2 7" id="KW-0436">Ligase</keyword>
<sequence>MNAQMMQMPLLVSSIMTHAARYHGDTEIVSQTVEGAVHRYTYAEASRRTQALANVLARLDIGPGDRVGTLAWNGFRHLELYYAVSGIGAVVHTLNPRLFSEQIAWIVNHARDTVVFFDLSFLSLVEAVAPQCPSVRHWIVMTDKAHMPADSSGKFLCYEDLMSAEPQHYDWPDLPETMASGLCYTSGTTGNPKGVLYSHRSTVLHALACIQPDVMNLSARDVVLPAVPMFHVNAWGLPYSALMVGAKLVLPGPNLDGASLHRLCDDEGVTLSAGVPTVWLGFRQHLQKIQSKPSTLKRVLVGGSACPPSLMQAFDDEYGVSILHLWGMTELSPVGTVNTLKLKHQDLPDAQRHDLLAKQGRPPFGIELKIVNDAGESLPTDGQAAGDLLVRGHWVLDRYYESDHSPLREGWFPTGDVANIDADGYLLITDRSKDIIKSGGEWISSIELENIAMSHPAIAEAAAIGVRHPKWDERPLIVAVKKPGADATREDILAHYAGKIAKWSVPDDVVFVDELPHTATGKLSKLQLRQKLSEYRLPDSR</sequence>
<dbReference type="CDD" id="cd12119">
    <property type="entry name" value="ttLC_FACS_AlkK_like"/>
    <property type="match status" value="1"/>
</dbReference>
<comment type="similarity">
    <text evidence="1">Belongs to the ATP-dependent AMP-binding enzyme family.</text>
</comment>
<dbReference type="Pfam" id="PF00501">
    <property type="entry name" value="AMP-binding"/>
    <property type="match status" value="1"/>
</dbReference>
<feature type="domain" description="AMP-binding enzyme C-terminal" evidence="6">
    <location>
        <begin position="447"/>
        <end position="522"/>
    </location>
</feature>
<dbReference type="GO" id="GO:0006631">
    <property type="term" value="P:fatty acid metabolic process"/>
    <property type="evidence" value="ECO:0007669"/>
    <property type="project" value="UniProtKB-KW"/>
</dbReference>
<organism evidence="7 8">
    <name type="scientific">Hydrocarboniphaga effusa AP103</name>
    <dbReference type="NCBI Taxonomy" id="1172194"/>
    <lineage>
        <taxon>Bacteria</taxon>
        <taxon>Pseudomonadati</taxon>
        <taxon>Pseudomonadota</taxon>
        <taxon>Gammaproteobacteria</taxon>
        <taxon>Nevskiales</taxon>
        <taxon>Nevskiaceae</taxon>
        <taxon>Hydrocarboniphaga</taxon>
    </lineage>
</organism>
<keyword evidence="8" id="KW-1185">Reference proteome</keyword>
<dbReference type="NCBIfam" id="NF005426">
    <property type="entry name" value="PRK07008.1"/>
    <property type="match status" value="1"/>
</dbReference>
<dbReference type="GO" id="GO:0016874">
    <property type="term" value="F:ligase activity"/>
    <property type="evidence" value="ECO:0007669"/>
    <property type="project" value="UniProtKB-KW"/>
</dbReference>
<dbReference type="Gene3D" id="3.40.50.12780">
    <property type="entry name" value="N-terminal domain of ligase-like"/>
    <property type="match status" value="1"/>
</dbReference>
<dbReference type="PROSITE" id="PS00455">
    <property type="entry name" value="AMP_BINDING"/>
    <property type="match status" value="1"/>
</dbReference>
<evidence type="ECO:0000313" key="8">
    <source>
        <dbReference type="Proteomes" id="UP000003704"/>
    </source>
</evidence>
<evidence type="ECO:0000259" key="5">
    <source>
        <dbReference type="Pfam" id="PF00501"/>
    </source>
</evidence>
<dbReference type="Pfam" id="PF13193">
    <property type="entry name" value="AMP-binding_C"/>
    <property type="match status" value="1"/>
</dbReference>
<dbReference type="InterPro" id="IPR042099">
    <property type="entry name" value="ANL_N_sf"/>
</dbReference>
<dbReference type="InterPro" id="IPR045851">
    <property type="entry name" value="AMP-bd_C_sf"/>
</dbReference>
<dbReference type="OrthoDB" id="9803968at2"/>
<evidence type="ECO:0000313" key="7">
    <source>
        <dbReference type="EMBL" id="EIT71065.1"/>
    </source>
</evidence>
<dbReference type="PATRIC" id="fig|1172194.4.peg.1154"/>
<dbReference type="NCBIfam" id="NF004837">
    <property type="entry name" value="PRK06187.1"/>
    <property type="match status" value="1"/>
</dbReference>
<dbReference type="Gene3D" id="3.30.300.30">
    <property type="match status" value="1"/>
</dbReference>
<dbReference type="FunFam" id="3.30.300.30:FF:000008">
    <property type="entry name" value="2,3-dihydroxybenzoate-AMP ligase"/>
    <property type="match status" value="1"/>
</dbReference>
<dbReference type="STRING" id="1172194.WQQ_12020"/>
<dbReference type="RefSeq" id="WP_007184156.1">
    <property type="nucleotide sequence ID" value="NZ_AKGD01000001.1"/>
</dbReference>
<reference evidence="7 8" key="1">
    <citation type="journal article" date="2012" name="J. Bacteriol.">
        <title>Genome Sequence of n-Alkane-Degrading Hydrocarboniphaga effusa Strain AP103T (ATCC BAA-332T).</title>
        <authorList>
            <person name="Chang H.K."/>
            <person name="Zylstra G.J."/>
            <person name="Chae J.C."/>
        </authorList>
    </citation>
    <scope>NUCLEOTIDE SEQUENCE [LARGE SCALE GENOMIC DNA]</scope>
    <source>
        <strain evidence="7 8">AP103</strain>
    </source>
</reference>
<dbReference type="Proteomes" id="UP000003704">
    <property type="component" value="Unassembled WGS sequence"/>
</dbReference>
<dbReference type="EMBL" id="AKGD01000001">
    <property type="protein sequence ID" value="EIT71065.1"/>
    <property type="molecule type" value="Genomic_DNA"/>
</dbReference>
<keyword evidence="4" id="KW-0443">Lipid metabolism</keyword>
<comment type="caution">
    <text evidence="7">The sequence shown here is derived from an EMBL/GenBank/DDBJ whole genome shotgun (WGS) entry which is preliminary data.</text>
</comment>
<protein>
    <submittedName>
        <fullName evidence="7">Long-chain-fatty-acid--CoA ligase</fullName>
    </submittedName>
</protein>
<evidence type="ECO:0000256" key="3">
    <source>
        <dbReference type="ARBA" id="ARBA00022832"/>
    </source>
</evidence>
<evidence type="ECO:0000256" key="4">
    <source>
        <dbReference type="ARBA" id="ARBA00023098"/>
    </source>
</evidence>
<dbReference type="InterPro" id="IPR025110">
    <property type="entry name" value="AMP-bd_C"/>
</dbReference>
<gene>
    <name evidence="7" type="ORF">WQQ_12020</name>
</gene>
<dbReference type="PANTHER" id="PTHR43859">
    <property type="entry name" value="ACYL-ACTIVATING ENZYME"/>
    <property type="match status" value="1"/>
</dbReference>
<keyword evidence="3" id="KW-0276">Fatty acid metabolism</keyword>
<dbReference type="PANTHER" id="PTHR43859:SF4">
    <property type="entry name" value="BUTANOATE--COA LIGASE AAE1-RELATED"/>
    <property type="match status" value="1"/>
</dbReference>